<accession>A0ABS2JJ54</accession>
<dbReference type="InterPro" id="IPR023214">
    <property type="entry name" value="HAD_sf"/>
</dbReference>
<dbReference type="SUPFAM" id="SSF56784">
    <property type="entry name" value="HAD-like"/>
    <property type="match status" value="1"/>
</dbReference>
<reference evidence="1 2" key="1">
    <citation type="submission" date="2021-02" db="EMBL/GenBank/DDBJ databases">
        <authorList>
            <person name="Lee D.-H."/>
        </authorList>
    </citation>
    <scope>NUCLEOTIDE SEQUENCE [LARGE SCALE GENOMIC DNA]</scope>
    <source>
        <strain evidence="1 2">MMS20-R2-29</strain>
    </source>
</reference>
<organism evidence="1 2">
    <name type="scientific">Micromonospora humidisoli</name>
    <dbReference type="NCBI Taxonomy" id="2807622"/>
    <lineage>
        <taxon>Bacteria</taxon>
        <taxon>Bacillati</taxon>
        <taxon>Actinomycetota</taxon>
        <taxon>Actinomycetes</taxon>
        <taxon>Micromonosporales</taxon>
        <taxon>Micromonosporaceae</taxon>
        <taxon>Micromonospora</taxon>
    </lineage>
</organism>
<dbReference type="InterPro" id="IPR036412">
    <property type="entry name" value="HAD-like_sf"/>
</dbReference>
<dbReference type="RefSeq" id="WP_204961737.1">
    <property type="nucleotide sequence ID" value="NZ_JAFEUO010000010.1"/>
</dbReference>
<dbReference type="GO" id="GO:0016787">
    <property type="term" value="F:hydrolase activity"/>
    <property type="evidence" value="ECO:0007669"/>
    <property type="project" value="UniProtKB-KW"/>
</dbReference>
<dbReference type="InterPro" id="IPR051806">
    <property type="entry name" value="HAD-like_SPP"/>
</dbReference>
<dbReference type="InterPro" id="IPR006439">
    <property type="entry name" value="HAD-SF_hydro_IA"/>
</dbReference>
<name>A0ABS2JJ54_9ACTN</name>
<proteinExistence type="predicted"/>
<evidence type="ECO:0000313" key="2">
    <source>
        <dbReference type="Proteomes" id="UP000809587"/>
    </source>
</evidence>
<sequence length="214" mass="23094">MPLPAAVLFDVDGVLLDTGELFRQVWSRWATGHGLDPEQVLARTSGRRTVDVLGEFAPHLDPRVERLSLDGLTRQRMAEVRPVPGAVPLLRDCRRVPWAIVTSGSRWFVGECFRSTGLPLPAVAVYDEDVRHGKPSPEGYLTAARRLGVAPARCVVVEDAPDGVRAAKDAGCTVLAVSTTHTPAQLAGADACAPTLAAVRELLWTARNEEVTDD</sequence>
<keyword evidence="2" id="KW-1185">Reference proteome</keyword>
<dbReference type="SFLD" id="SFLDS00003">
    <property type="entry name" value="Haloacid_Dehalogenase"/>
    <property type="match status" value="1"/>
</dbReference>
<dbReference type="NCBIfam" id="TIGR01549">
    <property type="entry name" value="HAD-SF-IA-v1"/>
    <property type="match status" value="1"/>
</dbReference>
<dbReference type="Gene3D" id="3.40.50.1000">
    <property type="entry name" value="HAD superfamily/HAD-like"/>
    <property type="match status" value="1"/>
</dbReference>
<dbReference type="PANTHER" id="PTHR43481">
    <property type="entry name" value="FRUCTOSE-1-PHOSPHATE PHOSPHATASE"/>
    <property type="match status" value="1"/>
</dbReference>
<dbReference type="Proteomes" id="UP000809587">
    <property type="component" value="Unassembled WGS sequence"/>
</dbReference>
<dbReference type="Pfam" id="PF00702">
    <property type="entry name" value="Hydrolase"/>
    <property type="match status" value="1"/>
</dbReference>
<comment type="caution">
    <text evidence="1">The sequence shown here is derived from an EMBL/GenBank/DDBJ whole genome shotgun (WGS) entry which is preliminary data.</text>
</comment>
<dbReference type="EMBL" id="JAFEUO010000010">
    <property type="protein sequence ID" value="MBM7086542.1"/>
    <property type="molecule type" value="Genomic_DNA"/>
</dbReference>
<dbReference type="PANTHER" id="PTHR43481:SF4">
    <property type="entry name" value="GLYCEROL-1-PHOSPHATE PHOSPHOHYDROLASE 1-RELATED"/>
    <property type="match status" value="1"/>
</dbReference>
<evidence type="ECO:0000313" key="1">
    <source>
        <dbReference type="EMBL" id="MBM7086542.1"/>
    </source>
</evidence>
<dbReference type="SFLD" id="SFLDG01129">
    <property type="entry name" value="C1.5:_HAD__Beta-PGM__Phosphata"/>
    <property type="match status" value="1"/>
</dbReference>
<keyword evidence="1" id="KW-0378">Hydrolase</keyword>
<dbReference type="Gene3D" id="1.10.150.240">
    <property type="entry name" value="Putative phosphatase, domain 2"/>
    <property type="match status" value="1"/>
</dbReference>
<protein>
    <submittedName>
        <fullName evidence="1">HAD-IA family hydrolase</fullName>
    </submittedName>
</protein>
<dbReference type="NCBIfam" id="TIGR01509">
    <property type="entry name" value="HAD-SF-IA-v3"/>
    <property type="match status" value="1"/>
</dbReference>
<gene>
    <name evidence="1" type="ORF">JQN84_28835</name>
</gene>
<dbReference type="InterPro" id="IPR023198">
    <property type="entry name" value="PGP-like_dom2"/>
</dbReference>